<evidence type="ECO:0000313" key="1">
    <source>
        <dbReference type="EMBL" id="KAK3681315.1"/>
    </source>
</evidence>
<dbReference type="AlphaFoldDB" id="A0AAE0WZH8"/>
<protein>
    <submittedName>
        <fullName evidence="1">Uncharacterized protein</fullName>
    </submittedName>
</protein>
<proteinExistence type="predicted"/>
<gene>
    <name evidence="1" type="ORF">B0T22DRAFT_388073</name>
</gene>
<dbReference type="Proteomes" id="UP001270362">
    <property type="component" value="Unassembled WGS sequence"/>
</dbReference>
<sequence>MHTDGPHVIPCQSRCLSRFTIHSLTFAHCLSFDYSLFSGSQENTVALVALNFDFSLYKVQASVEFSVLGSSLSNERRQQAESGSHHITARKLGALFRSKLPAVPSLIKAYGERLSQSSLLGDKLGIDGTSIWAAATSGPEALCVQLLACVLARFWTPQEVTSIWVEIVDSRKRELAARDGDFDFPALAAMQATLSRDQLAEWDASARAWLRTADKSMSKQQTQLRRIVDNLGAAVNNTQNTYESVMYAWFESMKVVDSLVAGMPQAIHNGAALVGLSSWHIYPDMMVYIDGEKEITQNDPLVKRGGLLTVGLQSSPESDTGVCWSLPLAKFRFYGDPSAGFDKPKSIIGAADVCYSWMPCQSMA</sequence>
<evidence type="ECO:0000313" key="2">
    <source>
        <dbReference type="Proteomes" id="UP001270362"/>
    </source>
</evidence>
<comment type="caution">
    <text evidence="1">The sequence shown here is derived from an EMBL/GenBank/DDBJ whole genome shotgun (WGS) entry which is preliminary data.</text>
</comment>
<accession>A0AAE0WZH8</accession>
<dbReference type="EMBL" id="JAULSO010000007">
    <property type="protein sequence ID" value="KAK3681315.1"/>
    <property type="molecule type" value="Genomic_DNA"/>
</dbReference>
<name>A0AAE0WZH8_9PEZI</name>
<organism evidence="1 2">
    <name type="scientific">Podospora appendiculata</name>
    <dbReference type="NCBI Taxonomy" id="314037"/>
    <lineage>
        <taxon>Eukaryota</taxon>
        <taxon>Fungi</taxon>
        <taxon>Dikarya</taxon>
        <taxon>Ascomycota</taxon>
        <taxon>Pezizomycotina</taxon>
        <taxon>Sordariomycetes</taxon>
        <taxon>Sordariomycetidae</taxon>
        <taxon>Sordariales</taxon>
        <taxon>Podosporaceae</taxon>
        <taxon>Podospora</taxon>
    </lineage>
</organism>
<reference evidence="1" key="1">
    <citation type="journal article" date="2023" name="Mol. Phylogenet. Evol.">
        <title>Genome-scale phylogeny and comparative genomics of the fungal order Sordariales.</title>
        <authorList>
            <person name="Hensen N."/>
            <person name="Bonometti L."/>
            <person name="Westerberg I."/>
            <person name="Brannstrom I.O."/>
            <person name="Guillou S."/>
            <person name="Cros-Aarteil S."/>
            <person name="Calhoun S."/>
            <person name="Haridas S."/>
            <person name="Kuo A."/>
            <person name="Mondo S."/>
            <person name="Pangilinan J."/>
            <person name="Riley R."/>
            <person name="LaButti K."/>
            <person name="Andreopoulos B."/>
            <person name="Lipzen A."/>
            <person name="Chen C."/>
            <person name="Yan M."/>
            <person name="Daum C."/>
            <person name="Ng V."/>
            <person name="Clum A."/>
            <person name="Steindorff A."/>
            <person name="Ohm R.A."/>
            <person name="Martin F."/>
            <person name="Silar P."/>
            <person name="Natvig D.O."/>
            <person name="Lalanne C."/>
            <person name="Gautier V."/>
            <person name="Ament-Velasquez S.L."/>
            <person name="Kruys A."/>
            <person name="Hutchinson M.I."/>
            <person name="Powell A.J."/>
            <person name="Barry K."/>
            <person name="Miller A.N."/>
            <person name="Grigoriev I.V."/>
            <person name="Debuchy R."/>
            <person name="Gladieux P."/>
            <person name="Hiltunen Thoren M."/>
            <person name="Johannesson H."/>
        </authorList>
    </citation>
    <scope>NUCLEOTIDE SEQUENCE</scope>
    <source>
        <strain evidence="1">CBS 314.62</strain>
    </source>
</reference>
<keyword evidence="2" id="KW-1185">Reference proteome</keyword>
<reference evidence="1" key="2">
    <citation type="submission" date="2023-06" db="EMBL/GenBank/DDBJ databases">
        <authorList>
            <consortium name="Lawrence Berkeley National Laboratory"/>
            <person name="Haridas S."/>
            <person name="Hensen N."/>
            <person name="Bonometti L."/>
            <person name="Westerberg I."/>
            <person name="Brannstrom I.O."/>
            <person name="Guillou S."/>
            <person name="Cros-Aarteil S."/>
            <person name="Calhoun S."/>
            <person name="Kuo A."/>
            <person name="Mondo S."/>
            <person name="Pangilinan J."/>
            <person name="Riley R."/>
            <person name="Labutti K."/>
            <person name="Andreopoulos B."/>
            <person name="Lipzen A."/>
            <person name="Chen C."/>
            <person name="Yanf M."/>
            <person name="Daum C."/>
            <person name="Ng V."/>
            <person name="Clum A."/>
            <person name="Steindorff A."/>
            <person name="Ohm R."/>
            <person name="Martin F."/>
            <person name="Silar P."/>
            <person name="Natvig D."/>
            <person name="Lalanne C."/>
            <person name="Gautier V."/>
            <person name="Ament-Velasquez S.L."/>
            <person name="Kruys A."/>
            <person name="Hutchinson M.I."/>
            <person name="Powell A.J."/>
            <person name="Barry K."/>
            <person name="Miller A.N."/>
            <person name="Grigoriev I.V."/>
            <person name="Debuchy R."/>
            <person name="Gladieux P."/>
            <person name="Thoren M.H."/>
            <person name="Johannesson H."/>
        </authorList>
    </citation>
    <scope>NUCLEOTIDE SEQUENCE</scope>
    <source>
        <strain evidence="1">CBS 314.62</strain>
    </source>
</reference>